<feature type="transmembrane region" description="Helical" evidence="1">
    <location>
        <begin position="110"/>
        <end position="133"/>
    </location>
</feature>
<proteinExistence type="predicted"/>
<dbReference type="InterPro" id="IPR038731">
    <property type="entry name" value="RgtA/B/C-like"/>
</dbReference>
<dbReference type="EMBL" id="LCOK01000004">
    <property type="protein sequence ID" value="KKU77289.1"/>
    <property type="molecule type" value="Genomic_DNA"/>
</dbReference>
<gene>
    <name evidence="3" type="ORF">UY02_C0004G0034</name>
</gene>
<feature type="transmembrane region" description="Helical" evidence="1">
    <location>
        <begin position="418"/>
        <end position="436"/>
    </location>
</feature>
<keyword evidence="1" id="KW-1133">Transmembrane helix</keyword>
<dbReference type="Proteomes" id="UP000034682">
    <property type="component" value="Unassembled WGS sequence"/>
</dbReference>
<dbReference type="PATRIC" id="fig|1618655.3.peg.112"/>
<feature type="transmembrane region" description="Helical" evidence="1">
    <location>
        <begin position="344"/>
        <end position="369"/>
    </location>
</feature>
<evidence type="ECO:0000313" key="4">
    <source>
        <dbReference type="Proteomes" id="UP000034682"/>
    </source>
</evidence>
<evidence type="ECO:0000259" key="2">
    <source>
        <dbReference type="Pfam" id="PF13231"/>
    </source>
</evidence>
<feature type="transmembrane region" description="Helical" evidence="1">
    <location>
        <begin position="376"/>
        <end position="398"/>
    </location>
</feature>
<keyword evidence="1" id="KW-0812">Transmembrane</keyword>
<reference evidence="3 4" key="1">
    <citation type="journal article" date="2015" name="Nature">
        <title>rRNA introns, odd ribosomes, and small enigmatic genomes across a large radiation of phyla.</title>
        <authorList>
            <person name="Brown C.T."/>
            <person name="Hug L.A."/>
            <person name="Thomas B.C."/>
            <person name="Sharon I."/>
            <person name="Castelle C.J."/>
            <person name="Singh A."/>
            <person name="Wilkins M.J."/>
            <person name="Williams K.H."/>
            <person name="Banfield J.F."/>
        </authorList>
    </citation>
    <scope>NUCLEOTIDE SEQUENCE [LARGE SCALE GENOMIC DNA]</scope>
</reference>
<dbReference type="GO" id="GO:0016740">
    <property type="term" value="F:transferase activity"/>
    <property type="evidence" value="ECO:0007669"/>
    <property type="project" value="UniProtKB-KW"/>
</dbReference>
<feature type="transmembrane region" description="Helical" evidence="1">
    <location>
        <begin position="190"/>
        <end position="206"/>
    </location>
</feature>
<feature type="transmembrane region" description="Helical" evidence="1">
    <location>
        <begin position="212"/>
        <end position="229"/>
    </location>
</feature>
<evidence type="ECO:0000256" key="1">
    <source>
        <dbReference type="SAM" id="Phobius"/>
    </source>
</evidence>
<feature type="transmembrane region" description="Helical" evidence="1">
    <location>
        <begin position="241"/>
        <end position="260"/>
    </location>
</feature>
<name>A0A0G1T627_9BACT</name>
<organism evidence="3 4">
    <name type="scientific">Candidatus Giovannonibacteria bacterium GW2011_GWB1_47_6b</name>
    <dbReference type="NCBI Taxonomy" id="1618655"/>
    <lineage>
        <taxon>Bacteria</taxon>
        <taxon>Candidatus Giovannoniibacteriota</taxon>
    </lineage>
</organism>
<comment type="caution">
    <text evidence="3">The sequence shown here is derived from an EMBL/GenBank/DDBJ whole genome shotgun (WGS) entry which is preliminary data.</text>
</comment>
<feature type="transmembrane region" description="Helical" evidence="1">
    <location>
        <begin position="166"/>
        <end position="183"/>
    </location>
</feature>
<evidence type="ECO:0000313" key="3">
    <source>
        <dbReference type="EMBL" id="KKU77289.1"/>
    </source>
</evidence>
<protein>
    <submittedName>
        <fullName evidence="3">Glycosyl transferase family 39</fullName>
    </submittedName>
</protein>
<feature type="transmembrane region" description="Helical" evidence="1">
    <location>
        <begin position="448"/>
        <end position="472"/>
    </location>
</feature>
<dbReference type="AlphaFoldDB" id="A0A0G1T627"/>
<feature type="transmembrane region" description="Helical" evidence="1">
    <location>
        <begin position="140"/>
        <end position="160"/>
    </location>
</feature>
<keyword evidence="3" id="KW-0808">Transferase</keyword>
<sequence>MTKLSSCARLVLLGLIALLSGILMFNAAKSDSAIVDELAHIPAGYSYARYLDYRLNPEHPPLVKLLSAIPLLFQNLKFPTDSLAWTRDVNGQWTIGGQFLYESGNDADKIISWARVVPIILTLILIIAIYFWSKNLMGKWWAFLPTFLFAFSPTVLAHGHYVTTDIGAAIGMFAATVAFLNLLSRPSRKTLLWAGLAFGFAQLLKFSAVLLAPYFIILAGVYFLVWRRFSAQAWHYIKSLFWVFSIGFIIVYLGYLPLTWNYPVEKQVTDAQANLSNFNPHWLAESVVWMSGSPILRPAAEYLSGFFMVLQRSSGGNTYYFSDELSNQARRDYFPLVLLMKEPVASLILIFFAFGLGAYNTGRAALAVIFRRSRKLVDYLTTHFAEFAMTAFIAIYWLSSITSNLNIGIRHILPTLPFIYILAAGGIKQWFSIGNLDLMRNFAIKISVIYRQIFSLSLKSALLAVLLIWYLASSASAAPHFLSYFNFMFGGLDGGWRYVTDSNYDWGQDLKRLKTWAESNLPKTEKIAVDYFGGGNPKYYLGEWAENWWSARGNPINEGIKWLAVSINTIQSAKAKLAGTQRRSPQDEYQWLAEPYKPHARAGTSIFIYRLGQAD</sequence>
<keyword evidence="1" id="KW-0472">Membrane</keyword>
<dbReference type="Pfam" id="PF13231">
    <property type="entry name" value="PMT_2"/>
    <property type="match status" value="1"/>
</dbReference>
<accession>A0A0G1T627</accession>
<feature type="domain" description="Glycosyltransferase RgtA/B/C/D-like" evidence="2">
    <location>
        <begin position="114"/>
        <end position="242"/>
    </location>
</feature>